<organism evidence="7 8">
    <name type="scientific">Vibrio nigripulchritudo SOn1</name>
    <dbReference type="NCBI Taxonomy" id="1238450"/>
    <lineage>
        <taxon>Bacteria</taxon>
        <taxon>Pseudomonadati</taxon>
        <taxon>Pseudomonadota</taxon>
        <taxon>Gammaproteobacteria</taxon>
        <taxon>Vibrionales</taxon>
        <taxon>Vibrionaceae</taxon>
        <taxon>Vibrio</taxon>
    </lineage>
</organism>
<keyword evidence="3" id="KW-0378">Hydrolase</keyword>
<evidence type="ECO:0000256" key="5">
    <source>
        <dbReference type="SAM" id="SignalP"/>
    </source>
</evidence>
<evidence type="ECO:0000259" key="6">
    <source>
        <dbReference type="PROSITE" id="PS50240"/>
    </source>
</evidence>
<dbReference type="Proteomes" id="UP000018211">
    <property type="component" value="Unassembled WGS sequence"/>
</dbReference>
<gene>
    <name evidence="7" type="ORF">VIBNISOn1_890014</name>
</gene>
<feature type="chain" id="PRO_5043472411" evidence="5">
    <location>
        <begin position="19"/>
        <end position="320"/>
    </location>
</feature>
<dbReference type="PRINTS" id="PR00722">
    <property type="entry name" value="CHYMOTRYPSIN"/>
</dbReference>
<evidence type="ECO:0000256" key="3">
    <source>
        <dbReference type="RuleBase" id="RU363034"/>
    </source>
</evidence>
<dbReference type="PANTHER" id="PTHR24276">
    <property type="entry name" value="POLYSERASE-RELATED"/>
    <property type="match status" value="1"/>
</dbReference>
<dbReference type="PROSITE" id="PS00135">
    <property type="entry name" value="TRYPSIN_SER"/>
    <property type="match status" value="1"/>
</dbReference>
<dbReference type="EMBL" id="CAOF01000185">
    <property type="protein sequence ID" value="CCO49745.1"/>
    <property type="molecule type" value="Genomic_DNA"/>
</dbReference>
<dbReference type="InterPro" id="IPR033116">
    <property type="entry name" value="TRYPSIN_SER"/>
</dbReference>
<dbReference type="InterPro" id="IPR020008">
    <property type="entry name" value="GlyGly_CTERM"/>
</dbReference>
<feature type="domain" description="Peptidase S1" evidence="6">
    <location>
        <begin position="26"/>
        <end position="275"/>
    </location>
</feature>
<accession>A0AAV2VZC7</accession>
<dbReference type="CDD" id="cd00190">
    <property type="entry name" value="Tryp_SPc"/>
    <property type="match status" value="1"/>
</dbReference>
<reference evidence="7 8" key="1">
    <citation type="journal article" date="2013" name="ISME J.">
        <title>Comparative genomics of pathogenic lineages of Vibrio nigripulchritudo identifies virulence-associated traits.</title>
        <authorList>
            <person name="Goudenege D."/>
            <person name="Labreuche Y."/>
            <person name="Krin E."/>
            <person name="Ansquer D."/>
            <person name="Mangenot S."/>
            <person name="Calteau A."/>
            <person name="Medigue C."/>
            <person name="Mazel D."/>
            <person name="Polz M.F."/>
            <person name="Le Roux F."/>
        </authorList>
    </citation>
    <scope>NUCLEOTIDE SEQUENCE [LARGE SCALE GENOMIC DNA]</scope>
    <source>
        <strain evidence="7 8">SOn1</strain>
    </source>
</reference>
<dbReference type="InterPro" id="IPR009003">
    <property type="entry name" value="Peptidase_S1_PA"/>
</dbReference>
<dbReference type="InterPro" id="IPR043504">
    <property type="entry name" value="Peptidase_S1_PA_chymotrypsin"/>
</dbReference>
<dbReference type="RefSeq" id="WP_022613776.1">
    <property type="nucleotide sequence ID" value="NZ_LK391965.1"/>
</dbReference>
<comment type="similarity">
    <text evidence="1">Belongs to the peptidase S1 family.</text>
</comment>
<dbReference type="FunFam" id="2.40.10.10:FF:000068">
    <property type="entry name" value="transmembrane protease serine 2"/>
    <property type="match status" value="1"/>
</dbReference>
<dbReference type="InterPro" id="IPR001314">
    <property type="entry name" value="Peptidase_S1A"/>
</dbReference>
<keyword evidence="5" id="KW-0732">Signal</keyword>
<dbReference type="NCBIfam" id="TIGR03501">
    <property type="entry name" value="GlyGly_CTERM"/>
    <property type="match status" value="1"/>
</dbReference>
<dbReference type="InterPro" id="IPR001254">
    <property type="entry name" value="Trypsin_dom"/>
</dbReference>
<dbReference type="InterPro" id="IPR018114">
    <property type="entry name" value="TRYPSIN_HIS"/>
</dbReference>
<dbReference type="SUPFAM" id="SSF50494">
    <property type="entry name" value="Trypsin-like serine proteases"/>
    <property type="match status" value="1"/>
</dbReference>
<feature type="signal peptide" evidence="5">
    <location>
        <begin position="1"/>
        <end position="18"/>
    </location>
</feature>
<keyword evidence="3 7" id="KW-0645">Protease</keyword>
<keyword evidence="4" id="KW-0472">Membrane</keyword>
<sequence length="320" mass="34479">MRKSVTALLASLPFAVSASGEVNPFIINGTDASVQNFPSIVNLYLDAFEYNQQYGSLFCGGTTLNESYVLTAAHCVDDRTDVHLFTKVVPQLQYSTDYPGNVTRHQVSEIYIHPGWDSNTSKNDIAILKLESPRNIDVNNVAIKRPTNKNYAASGTSFVTIGHGLTNDSTKTTSNTLQQTELTYVDAATCGSAFTNTAIDQTQLCTTGAFNPNTQRYNSACSGDSGGPVYINSGSKNIQVGITSFGHSTCGFLPQTTTVFTDVYEYRSWIDSVLAGSVSPSFTSTHDKRLAFFGGSTSSGGAIGIFALLGMFLFGFTRRK</sequence>
<keyword evidence="4" id="KW-0812">Transmembrane</keyword>
<proteinExistence type="inferred from homology"/>
<protein>
    <submittedName>
        <fullName evidence="7">Trypsin-like serine protease</fullName>
    </submittedName>
</protein>
<feature type="transmembrane region" description="Helical" evidence="4">
    <location>
        <begin position="290"/>
        <end position="316"/>
    </location>
</feature>
<dbReference type="InterPro" id="IPR050430">
    <property type="entry name" value="Peptidase_S1"/>
</dbReference>
<dbReference type="SMART" id="SM00020">
    <property type="entry name" value="Tryp_SPc"/>
    <property type="match status" value="1"/>
</dbReference>
<dbReference type="GO" id="GO:0004252">
    <property type="term" value="F:serine-type endopeptidase activity"/>
    <property type="evidence" value="ECO:0007669"/>
    <property type="project" value="InterPro"/>
</dbReference>
<dbReference type="PROSITE" id="PS00134">
    <property type="entry name" value="TRYPSIN_HIS"/>
    <property type="match status" value="1"/>
</dbReference>
<dbReference type="Gene3D" id="2.40.10.10">
    <property type="entry name" value="Trypsin-like serine proteases"/>
    <property type="match status" value="1"/>
</dbReference>
<name>A0AAV2VZC7_9VIBR</name>
<evidence type="ECO:0000313" key="7">
    <source>
        <dbReference type="EMBL" id="CCO49745.1"/>
    </source>
</evidence>
<dbReference type="PROSITE" id="PS50240">
    <property type="entry name" value="TRYPSIN_DOM"/>
    <property type="match status" value="1"/>
</dbReference>
<evidence type="ECO:0000256" key="1">
    <source>
        <dbReference type="ARBA" id="ARBA00007664"/>
    </source>
</evidence>
<keyword evidence="3" id="KW-0720">Serine protease</keyword>
<dbReference type="AlphaFoldDB" id="A0AAV2VZC7"/>
<keyword evidence="4" id="KW-1133">Transmembrane helix</keyword>
<dbReference type="Pfam" id="PF00089">
    <property type="entry name" value="Trypsin"/>
    <property type="match status" value="1"/>
</dbReference>
<keyword evidence="2" id="KW-1015">Disulfide bond</keyword>
<comment type="caution">
    <text evidence="7">The sequence shown here is derived from an EMBL/GenBank/DDBJ whole genome shotgun (WGS) entry which is preliminary data.</text>
</comment>
<dbReference type="GO" id="GO:0006508">
    <property type="term" value="P:proteolysis"/>
    <property type="evidence" value="ECO:0007669"/>
    <property type="project" value="UniProtKB-KW"/>
</dbReference>
<dbReference type="PANTHER" id="PTHR24276:SF98">
    <property type="entry name" value="FI18310P1-RELATED"/>
    <property type="match status" value="1"/>
</dbReference>
<evidence type="ECO:0000256" key="4">
    <source>
        <dbReference type="SAM" id="Phobius"/>
    </source>
</evidence>
<evidence type="ECO:0000256" key="2">
    <source>
        <dbReference type="ARBA" id="ARBA00023157"/>
    </source>
</evidence>
<evidence type="ECO:0000313" key="8">
    <source>
        <dbReference type="Proteomes" id="UP000018211"/>
    </source>
</evidence>